<dbReference type="Gene3D" id="2.60.120.1440">
    <property type="match status" value="1"/>
</dbReference>
<evidence type="ECO:0000313" key="4">
    <source>
        <dbReference type="EMBL" id="VAV90591.1"/>
    </source>
</evidence>
<evidence type="ECO:0000259" key="2">
    <source>
        <dbReference type="Pfam" id="PF04773"/>
    </source>
</evidence>
<accession>A0A3B0RF77</accession>
<feature type="transmembrane region" description="Helical" evidence="1">
    <location>
        <begin position="89"/>
        <end position="109"/>
    </location>
</feature>
<feature type="domain" description="FecR N-terminal" evidence="3">
    <location>
        <begin position="12"/>
        <end position="51"/>
    </location>
</feature>
<evidence type="ECO:0000259" key="3">
    <source>
        <dbReference type="Pfam" id="PF16220"/>
    </source>
</evidence>
<reference evidence="4" key="1">
    <citation type="submission" date="2018-06" db="EMBL/GenBank/DDBJ databases">
        <authorList>
            <person name="Zhirakovskaya E."/>
        </authorList>
    </citation>
    <scope>NUCLEOTIDE SEQUENCE</scope>
</reference>
<dbReference type="AlphaFoldDB" id="A0A3B0RF77"/>
<dbReference type="Pfam" id="PF04773">
    <property type="entry name" value="FecR"/>
    <property type="match status" value="1"/>
</dbReference>
<evidence type="ECO:0008006" key="5">
    <source>
        <dbReference type="Google" id="ProtNLM"/>
    </source>
</evidence>
<feature type="domain" description="FecR protein" evidence="2">
    <location>
        <begin position="116"/>
        <end position="205"/>
    </location>
</feature>
<keyword evidence="1" id="KW-0472">Membrane</keyword>
<dbReference type="Gene3D" id="3.55.50.30">
    <property type="match status" value="1"/>
</dbReference>
<organism evidence="4">
    <name type="scientific">hydrothermal vent metagenome</name>
    <dbReference type="NCBI Taxonomy" id="652676"/>
    <lineage>
        <taxon>unclassified sequences</taxon>
        <taxon>metagenomes</taxon>
        <taxon>ecological metagenomes</taxon>
    </lineage>
</organism>
<gene>
    <name evidence="4" type="ORF">MNBD_ALPHA02-1582</name>
</gene>
<dbReference type="GO" id="GO:0016989">
    <property type="term" value="F:sigma factor antagonist activity"/>
    <property type="evidence" value="ECO:0007669"/>
    <property type="project" value="TreeGrafter"/>
</dbReference>
<evidence type="ECO:0000256" key="1">
    <source>
        <dbReference type="SAM" id="Phobius"/>
    </source>
</evidence>
<protein>
    <recommendedName>
        <fullName evidence="5">FecR protein domain-containing protein</fullName>
    </recommendedName>
</protein>
<dbReference type="EMBL" id="UOED01000059">
    <property type="protein sequence ID" value="VAV90591.1"/>
    <property type="molecule type" value="Genomic_DNA"/>
</dbReference>
<keyword evidence="1" id="KW-0812">Transmembrane</keyword>
<dbReference type="Pfam" id="PF16220">
    <property type="entry name" value="DUF4880"/>
    <property type="match status" value="1"/>
</dbReference>
<dbReference type="InterPro" id="IPR012373">
    <property type="entry name" value="Ferrdict_sens_TM"/>
</dbReference>
<dbReference type="PANTHER" id="PTHR30273:SF2">
    <property type="entry name" value="PROTEIN FECR"/>
    <property type="match status" value="1"/>
</dbReference>
<keyword evidence="1" id="KW-1133">Transmembrane helix</keyword>
<proteinExistence type="predicted"/>
<dbReference type="PANTHER" id="PTHR30273">
    <property type="entry name" value="PERIPLASMIC SIGNAL SENSOR AND SIGMA FACTOR ACTIVATOR FECR-RELATED"/>
    <property type="match status" value="1"/>
</dbReference>
<dbReference type="InterPro" id="IPR032623">
    <property type="entry name" value="FecR_N"/>
</dbReference>
<name>A0A3B0RF77_9ZZZZ</name>
<sequence>MSEQIIDDKLLDEATEWFVLMRADDISGARADAFVDWISQSTRHQAAYAEIGGFWDGLPVPTAASVTSLSDHKAKQTPPPAKRKWSPRLIAASVAFLIISIVAVQYSSVFMMDRRITKMGELADIILDDGSHLAMNTNSEIRIDLQKDKRIVYLDRGEVFFEVARDEKRPFFVETSGGLVRVLGTKFNIRRKGNSSDVTVLEGSVGVMDYGHIKGDEATMTMDATLSPNQKFILGDDAVANVAIPASAAAVLAWRDRKLIYNGESFATLVADINRYYDGEIRIGDPVLNDIKVVAILKIEDRTATLKALETTFNVTARPVSKKLIMLYPNNK</sequence>
<dbReference type="PIRSF" id="PIRSF018266">
    <property type="entry name" value="FecR"/>
    <property type="match status" value="1"/>
</dbReference>
<dbReference type="InterPro" id="IPR006860">
    <property type="entry name" value="FecR"/>
</dbReference>